<dbReference type="Gene3D" id="3.30.428.10">
    <property type="entry name" value="HIT-like"/>
    <property type="match status" value="1"/>
</dbReference>
<reference evidence="4 5" key="1">
    <citation type="submission" date="2019-03" db="EMBL/GenBank/DDBJ databases">
        <title>This is whole genome sequence of Paenibacillus sp MS74 strain.</title>
        <authorList>
            <person name="Trinh H.N."/>
        </authorList>
    </citation>
    <scope>NUCLEOTIDE SEQUENCE [LARGE SCALE GENOMIC DNA]</scope>
    <source>
        <strain evidence="4 5">MS74</strain>
    </source>
</reference>
<dbReference type="PROSITE" id="PS51084">
    <property type="entry name" value="HIT_2"/>
    <property type="match status" value="1"/>
</dbReference>
<sequence length="146" mass="16223">MLSVSADCLGCSLANGRMPAEIVYENEYVTCLLDIAPIHEGHMLILPKSHVLDLDEMDENTAAAVMMASAVLSRLLKRTFAPDGITVMQNGGAFNDLKHYHMHVFPRYKQDGFAWVEPADTHYAGQRLAETRRKLKGLLKNGEGIH</sequence>
<dbReference type="OrthoDB" id="9784774at2"/>
<accession>A0A4R5KW75</accession>
<name>A0A4R5KW75_9BACL</name>
<dbReference type="InterPro" id="IPR001310">
    <property type="entry name" value="Histidine_triad_HIT"/>
</dbReference>
<evidence type="ECO:0000256" key="2">
    <source>
        <dbReference type="PROSITE-ProRule" id="PRU00464"/>
    </source>
</evidence>
<comment type="caution">
    <text evidence="4">The sequence shown here is derived from an EMBL/GenBank/DDBJ whole genome shotgun (WGS) entry which is preliminary data.</text>
</comment>
<dbReference type="RefSeq" id="WP_133226458.1">
    <property type="nucleotide sequence ID" value="NZ_SMRT01000002.1"/>
</dbReference>
<gene>
    <name evidence="4" type="ORF">E1757_08045</name>
</gene>
<evidence type="ECO:0000259" key="3">
    <source>
        <dbReference type="PROSITE" id="PS51084"/>
    </source>
</evidence>
<keyword evidence="5" id="KW-1185">Reference proteome</keyword>
<dbReference type="GO" id="GO:0003824">
    <property type="term" value="F:catalytic activity"/>
    <property type="evidence" value="ECO:0007669"/>
    <property type="project" value="InterPro"/>
</dbReference>
<protein>
    <submittedName>
        <fullName evidence="4">HIT family protein</fullName>
    </submittedName>
</protein>
<dbReference type="Pfam" id="PF01230">
    <property type="entry name" value="HIT"/>
    <property type="match status" value="1"/>
</dbReference>
<dbReference type="PRINTS" id="PR00332">
    <property type="entry name" value="HISTRIAD"/>
</dbReference>
<proteinExistence type="predicted"/>
<feature type="active site" description="Tele-AMP-histidine intermediate" evidence="1">
    <location>
        <position position="103"/>
    </location>
</feature>
<feature type="domain" description="HIT" evidence="3">
    <location>
        <begin position="9"/>
        <end position="115"/>
    </location>
</feature>
<dbReference type="SUPFAM" id="SSF54197">
    <property type="entry name" value="HIT-like"/>
    <property type="match status" value="1"/>
</dbReference>
<dbReference type="InterPro" id="IPR036265">
    <property type="entry name" value="HIT-like_sf"/>
</dbReference>
<evidence type="ECO:0000313" key="4">
    <source>
        <dbReference type="EMBL" id="TDF99762.1"/>
    </source>
</evidence>
<dbReference type="AlphaFoldDB" id="A0A4R5KW75"/>
<evidence type="ECO:0000313" key="5">
    <source>
        <dbReference type="Proteomes" id="UP000295636"/>
    </source>
</evidence>
<dbReference type="InterPro" id="IPR011146">
    <property type="entry name" value="HIT-like"/>
</dbReference>
<dbReference type="Proteomes" id="UP000295636">
    <property type="component" value="Unassembled WGS sequence"/>
</dbReference>
<evidence type="ECO:0000256" key="1">
    <source>
        <dbReference type="PIRSR" id="PIRSR601310-1"/>
    </source>
</evidence>
<dbReference type="PANTHER" id="PTHR46648">
    <property type="entry name" value="HIT FAMILY PROTEIN 1"/>
    <property type="match status" value="1"/>
</dbReference>
<organism evidence="4 5">
    <name type="scientific">Paenibacillus piri</name>
    <dbReference type="NCBI Taxonomy" id="2547395"/>
    <lineage>
        <taxon>Bacteria</taxon>
        <taxon>Bacillati</taxon>
        <taxon>Bacillota</taxon>
        <taxon>Bacilli</taxon>
        <taxon>Bacillales</taxon>
        <taxon>Paenibacillaceae</taxon>
        <taxon>Paenibacillus</taxon>
    </lineage>
</organism>
<dbReference type="GO" id="GO:0009117">
    <property type="term" value="P:nucleotide metabolic process"/>
    <property type="evidence" value="ECO:0007669"/>
    <property type="project" value="TreeGrafter"/>
</dbReference>
<dbReference type="EMBL" id="SMRT01000002">
    <property type="protein sequence ID" value="TDF99762.1"/>
    <property type="molecule type" value="Genomic_DNA"/>
</dbReference>
<dbReference type="PANTHER" id="PTHR46648:SF1">
    <property type="entry name" value="ADENOSINE 5'-MONOPHOSPHORAMIDASE HNT1"/>
    <property type="match status" value="1"/>
</dbReference>
<feature type="short sequence motif" description="Histidine triad motif" evidence="2">
    <location>
        <begin position="99"/>
        <end position="103"/>
    </location>
</feature>